<dbReference type="Proteomes" id="UP000015106">
    <property type="component" value="Chromosome 1"/>
</dbReference>
<reference evidence="1" key="3">
    <citation type="submission" date="2022-06" db="UniProtKB">
        <authorList>
            <consortium name="EnsemblPlants"/>
        </authorList>
    </citation>
    <scope>IDENTIFICATION</scope>
</reference>
<organism evidence="1 2">
    <name type="scientific">Triticum urartu</name>
    <name type="common">Red wild einkorn</name>
    <name type="synonym">Crithodium urartu</name>
    <dbReference type="NCBI Taxonomy" id="4572"/>
    <lineage>
        <taxon>Eukaryota</taxon>
        <taxon>Viridiplantae</taxon>
        <taxon>Streptophyta</taxon>
        <taxon>Embryophyta</taxon>
        <taxon>Tracheophyta</taxon>
        <taxon>Spermatophyta</taxon>
        <taxon>Magnoliopsida</taxon>
        <taxon>Liliopsida</taxon>
        <taxon>Poales</taxon>
        <taxon>Poaceae</taxon>
        <taxon>BOP clade</taxon>
        <taxon>Pooideae</taxon>
        <taxon>Triticodae</taxon>
        <taxon>Triticeae</taxon>
        <taxon>Triticinae</taxon>
        <taxon>Triticum</taxon>
    </lineage>
</organism>
<accession>A0A8R7K2H5</accession>
<evidence type="ECO:0000313" key="2">
    <source>
        <dbReference type="Proteomes" id="UP000015106"/>
    </source>
</evidence>
<protein>
    <submittedName>
        <fullName evidence="1">Uncharacterized protein</fullName>
    </submittedName>
</protein>
<dbReference type="AlphaFoldDB" id="A0A8R7K2H5"/>
<name>A0A8R7K2H5_TRIUA</name>
<proteinExistence type="predicted"/>
<dbReference type="Gramene" id="TuG1812G0100003167.01.T01">
    <property type="protein sequence ID" value="TuG1812G0100003167.01.T01.cds320325"/>
    <property type="gene ID" value="TuG1812G0100003167.01"/>
</dbReference>
<reference evidence="2" key="1">
    <citation type="journal article" date="2013" name="Nature">
        <title>Draft genome of the wheat A-genome progenitor Triticum urartu.</title>
        <authorList>
            <person name="Ling H.Q."/>
            <person name="Zhao S."/>
            <person name="Liu D."/>
            <person name="Wang J."/>
            <person name="Sun H."/>
            <person name="Zhang C."/>
            <person name="Fan H."/>
            <person name="Li D."/>
            <person name="Dong L."/>
            <person name="Tao Y."/>
            <person name="Gao C."/>
            <person name="Wu H."/>
            <person name="Li Y."/>
            <person name="Cui Y."/>
            <person name="Guo X."/>
            <person name="Zheng S."/>
            <person name="Wang B."/>
            <person name="Yu K."/>
            <person name="Liang Q."/>
            <person name="Yang W."/>
            <person name="Lou X."/>
            <person name="Chen J."/>
            <person name="Feng M."/>
            <person name="Jian J."/>
            <person name="Zhang X."/>
            <person name="Luo G."/>
            <person name="Jiang Y."/>
            <person name="Liu J."/>
            <person name="Wang Z."/>
            <person name="Sha Y."/>
            <person name="Zhang B."/>
            <person name="Wu H."/>
            <person name="Tang D."/>
            <person name="Shen Q."/>
            <person name="Xue P."/>
            <person name="Zou S."/>
            <person name="Wang X."/>
            <person name="Liu X."/>
            <person name="Wang F."/>
            <person name="Yang Y."/>
            <person name="An X."/>
            <person name="Dong Z."/>
            <person name="Zhang K."/>
            <person name="Zhang X."/>
            <person name="Luo M.C."/>
            <person name="Dvorak J."/>
            <person name="Tong Y."/>
            <person name="Wang J."/>
            <person name="Yang H."/>
            <person name="Li Z."/>
            <person name="Wang D."/>
            <person name="Zhang A."/>
            <person name="Wang J."/>
        </authorList>
    </citation>
    <scope>NUCLEOTIDE SEQUENCE</scope>
    <source>
        <strain evidence="2">cv. G1812</strain>
    </source>
</reference>
<evidence type="ECO:0000313" key="1">
    <source>
        <dbReference type="EnsemblPlants" id="TuG1812G0100003167.01.T01.cds320325"/>
    </source>
</evidence>
<dbReference type="EnsemblPlants" id="TuG1812G0100003167.01.T01">
    <property type="protein sequence ID" value="TuG1812G0100003167.01.T01.cds320325"/>
    <property type="gene ID" value="TuG1812G0100003167.01"/>
</dbReference>
<sequence>MNHQTRVIGAEHFCSDSFEAKTA</sequence>
<reference evidence="1" key="2">
    <citation type="submission" date="2018-03" db="EMBL/GenBank/DDBJ databases">
        <title>The Triticum urartu genome reveals the dynamic nature of wheat genome evolution.</title>
        <authorList>
            <person name="Ling H."/>
            <person name="Ma B."/>
            <person name="Shi X."/>
            <person name="Liu H."/>
            <person name="Dong L."/>
            <person name="Sun H."/>
            <person name="Cao Y."/>
            <person name="Gao Q."/>
            <person name="Zheng S."/>
            <person name="Li Y."/>
            <person name="Yu Y."/>
            <person name="Du H."/>
            <person name="Qi M."/>
            <person name="Li Y."/>
            <person name="Yu H."/>
            <person name="Cui Y."/>
            <person name="Wang N."/>
            <person name="Chen C."/>
            <person name="Wu H."/>
            <person name="Zhao Y."/>
            <person name="Zhang J."/>
            <person name="Li Y."/>
            <person name="Zhou W."/>
            <person name="Zhang B."/>
            <person name="Hu W."/>
            <person name="Eijk M."/>
            <person name="Tang J."/>
            <person name="Witsenboer H."/>
            <person name="Zhao S."/>
            <person name="Li Z."/>
            <person name="Zhang A."/>
            <person name="Wang D."/>
            <person name="Liang C."/>
        </authorList>
    </citation>
    <scope>NUCLEOTIDE SEQUENCE [LARGE SCALE GENOMIC DNA]</scope>
    <source>
        <strain evidence="1">cv. G1812</strain>
    </source>
</reference>
<keyword evidence="2" id="KW-1185">Reference proteome</keyword>